<organism evidence="2 3">
    <name type="scientific">Racocetra fulgida</name>
    <dbReference type="NCBI Taxonomy" id="60492"/>
    <lineage>
        <taxon>Eukaryota</taxon>
        <taxon>Fungi</taxon>
        <taxon>Fungi incertae sedis</taxon>
        <taxon>Mucoromycota</taxon>
        <taxon>Glomeromycotina</taxon>
        <taxon>Glomeromycetes</taxon>
        <taxon>Diversisporales</taxon>
        <taxon>Gigasporaceae</taxon>
        <taxon>Racocetra</taxon>
    </lineage>
</organism>
<dbReference type="AlphaFoldDB" id="A0A9N9P0P8"/>
<keyword evidence="3" id="KW-1185">Reference proteome</keyword>
<protein>
    <submittedName>
        <fullName evidence="2">13734_t:CDS:1</fullName>
    </submittedName>
</protein>
<accession>A0A9N9P0P8</accession>
<dbReference type="EMBL" id="CAJVPZ010051232">
    <property type="protein sequence ID" value="CAG8778740.1"/>
    <property type="molecule type" value="Genomic_DNA"/>
</dbReference>
<feature type="non-terminal residue" evidence="2">
    <location>
        <position position="235"/>
    </location>
</feature>
<dbReference type="Proteomes" id="UP000789396">
    <property type="component" value="Unassembled WGS sequence"/>
</dbReference>
<evidence type="ECO:0000313" key="3">
    <source>
        <dbReference type="Proteomes" id="UP000789396"/>
    </source>
</evidence>
<feature type="non-terminal residue" evidence="2">
    <location>
        <position position="1"/>
    </location>
</feature>
<proteinExistence type="predicted"/>
<sequence>MESMEITEIVETTKAAETTEIAKTAEIVEIAETTETINTTETIEIINTTEEDNTLSDTENLKCLFKKLVKKYKNTDLELIECEIKEKQKIRGATGLKVIEKVNLLVKYYPELENALESLDKFIIYEKHYNQIIRNNNFIEKLEKKLNFISSMNDDYNNYKGHLEKLKQQLKESEQQRLFYINLIKELETKNNELIAENNQLKEIINFNLNDQEIRIKYIKEIAQKERKNFYDDLI</sequence>
<gene>
    <name evidence="2" type="ORF">RFULGI_LOCUS15629</name>
</gene>
<evidence type="ECO:0000313" key="2">
    <source>
        <dbReference type="EMBL" id="CAG8778740.1"/>
    </source>
</evidence>
<reference evidence="2" key="1">
    <citation type="submission" date="2021-06" db="EMBL/GenBank/DDBJ databases">
        <authorList>
            <person name="Kallberg Y."/>
            <person name="Tangrot J."/>
            <person name="Rosling A."/>
        </authorList>
    </citation>
    <scope>NUCLEOTIDE SEQUENCE</scope>
    <source>
        <strain evidence="2">IN212</strain>
    </source>
</reference>
<keyword evidence="1" id="KW-0175">Coiled coil</keyword>
<name>A0A9N9P0P8_9GLOM</name>
<evidence type="ECO:0000256" key="1">
    <source>
        <dbReference type="SAM" id="Coils"/>
    </source>
</evidence>
<comment type="caution">
    <text evidence="2">The sequence shown here is derived from an EMBL/GenBank/DDBJ whole genome shotgun (WGS) entry which is preliminary data.</text>
</comment>
<feature type="coiled-coil region" evidence="1">
    <location>
        <begin position="149"/>
        <end position="204"/>
    </location>
</feature>